<dbReference type="AlphaFoldDB" id="S0FU23"/>
<name>S0FU23_RUMCE</name>
<organism evidence="1 2">
    <name type="scientific">Ruminiclostridium cellobioparum subsp. termitidis CT1112</name>
    <dbReference type="NCBI Taxonomy" id="1195236"/>
    <lineage>
        <taxon>Bacteria</taxon>
        <taxon>Bacillati</taxon>
        <taxon>Bacillota</taxon>
        <taxon>Clostridia</taxon>
        <taxon>Eubacteriales</taxon>
        <taxon>Oscillospiraceae</taxon>
        <taxon>Ruminiclostridium</taxon>
    </lineage>
</organism>
<reference evidence="1 2" key="1">
    <citation type="journal article" date="2013" name="Genome Announc.">
        <title>Draft Genome Sequence of the Cellulolytic, Mesophilic, Anaerobic Bacterium Clostridium termitidis Strain CT1112 (DSM 5398).</title>
        <authorList>
            <person name="Lal S."/>
            <person name="Ramachandran U."/>
            <person name="Zhang X."/>
            <person name="Munir R."/>
            <person name="Sparling R."/>
            <person name="Levin D.B."/>
        </authorList>
    </citation>
    <scope>NUCLEOTIDE SEQUENCE [LARGE SCALE GENOMIC DNA]</scope>
    <source>
        <strain evidence="1 2">CT1112</strain>
    </source>
</reference>
<dbReference type="Proteomes" id="UP000014155">
    <property type="component" value="Unassembled WGS sequence"/>
</dbReference>
<proteinExistence type="predicted"/>
<keyword evidence="2" id="KW-1185">Reference proteome</keyword>
<sequence length="89" mass="10574">MMENSKNEYLVKIEEAIKELPNKAQNAIYWIITHFEFVEEMCKNPEMTNEEIEKYKEEAKAKEDYIMLALLCAAQTYKENSNETTEQEN</sequence>
<gene>
    <name evidence="1" type="ORF">CTER_1503</name>
</gene>
<dbReference type="PATRIC" id="fig|1195236.3.peg.1827"/>
<comment type="caution">
    <text evidence="1">The sequence shown here is derived from an EMBL/GenBank/DDBJ whole genome shotgun (WGS) entry which is preliminary data.</text>
</comment>
<protein>
    <submittedName>
        <fullName evidence="1">Uncharacterized protein</fullName>
    </submittedName>
</protein>
<dbReference type="EMBL" id="AORV01000026">
    <property type="protein sequence ID" value="EMS72679.1"/>
    <property type="molecule type" value="Genomic_DNA"/>
</dbReference>
<accession>S0FU23</accession>
<dbReference type="RefSeq" id="WP_004624940.1">
    <property type="nucleotide sequence ID" value="NZ_AORV01000026.1"/>
</dbReference>
<evidence type="ECO:0000313" key="2">
    <source>
        <dbReference type="Proteomes" id="UP000014155"/>
    </source>
</evidence>
<evidence type="ECO:0000313" key="1">
    <source>
        <dbReference type="EMBL" id="EMS72679.1"/>
    </source>
</evidence>